<sequence>MTVADYVTLRRFSGCAEPYYVYVDRIIEHKRRKSPISHIPDSMFHGEHMQNLLKAAMDAICWDNDIYSYPKEMFRDGDKHNLVYTVLQQYNCHSCTQAGELVVELVLDRLADMELAYEQLRSAASPEFHPAIDRYMKNCRDWIAGSHEFAITSSRYNVHSFSSPPENVKQIIDV</sequence>
<evidence type="ECO:0000313" key="3">
    <source>
        <dbReference type="EMBL" id="PTQ37352.1"/>
    </source>
</evidence>
<dbReference type="EC" id="4.2.3.-" evidence="2"/>
<dbReference type="Proteomes" id="UP000244005">
    <property type="component" value="Unassembled WGS sequence"/>
</dbReference>
<dbReference type="AlphaFoldDB" id="A0A2R6WU17"/>
<dbReference type="PANTHER" id="PTHR35201">
    <property type="entry name" value="TERPENE SYNTHASE"/>
    <property type="match status" value="1"/>
</dbReference>
<name>A0A2R6WU17_MARPO</name>
<dbReference type="GO" id="GO:0008299">
    <property type="term" value="P:isoprenoid biosynthetic process"/>
    <property type="evidence" value="ECO:0007669"/>
    <property type="project" value="UniProtKB-ARBA"/>
</dbReference>
<protein>
    <recommendedName>
        <fullName evidence="2">Terpene synthase</fullName>
        <ecNumber evidence="2">4.2.3.-</ecNumber>
    </recommendedName>
</protein>
<dbReference type="OrthoDB" id="6486656at2759"/>
<proteinExistence type="inferred from homology"/>
<dbReference type="EMBL" id="KZ772730">
    <property type="protein sequence ID" value="PTQ37352.1"/>
    <property type="molecule type" value="Genomic_DNA"/>
</dbReference>
<keyword evidence="4" id="KW-1185">Reference proteome</keyword>
<dbReference type="GO" id="GO:0046872">
    <property type="term" value="F:metal ion binding"/>
    <property type="evidence" value="ECO:0007669"/>
    <property type="project" value="UniProtKB-KW"/>
</dbReference>
<accession>A0A2R6WU17</accession>
<reference evidence="4" key="1">
    <citation type="journal article" date="2017" name="Cell">
        <title>Insights into land plant evolution garnered from the Marchantia polymorpha genome.</title>
        <authorList>
            <person name="Bowman J.L."/>
            <person name="Kohchi T."/>
            <person name="Yamato K.T."/>
            <person name="Jenkins J."/>
            <person name="Shu S."/>
            <person name="Ishizaki K."/>
            <person name="Yamaoka S."/>
            <person name="Nishihama R."/>
            <person name="Nakamura Y."/>
            <person name="Berger F."/>
            <person name="Adam C."/>
            <person name="Aki S.S."/>
            <person name="Althoff F."/>
            <person name="Araki T."/>
            <person name="Arteaga-Vazquez M.A."/>
            <person name="Balasubrmanian S."/>
            <person name="Barry K."/>
            <person name="Bauer D."/>
            <person name="Boehm C.R."/>
            <person name="Briginshaw L."/>
            <person name="Caballero-Perez J."/>
            <person name="Catarino B."/>
            <person name="Chen F."/>
            <person name="Chiyoda S."/>
            <person name="Chovatia M."/>
            <person name="Davies K.M."/>
            <person name="Delmans M."/>
            <person name="Demura T."/>
            <person name="Dierschke T."/>
            <person name="Dolan L."/>
            <person name="Dorantes-Acosta A.E."/>
            <person name="Eklund D.M."/>
            <person name="Florent S.N."/>
            <person name="Flores-Sandoval E."/>
            <person name="Fujiyama A."/>
            <person name="Fukuzawa H."/>
            <person name="Galik B."/>
            <person name="Grimanelli D."/>
            <person name="Grimwood J."/>
            <person name="Grossniklaus U."/>
            <person name="Hamada T."/>
            <person name="Haseloff J."/>
            <person name="Hetherington A.J."/>
            <person name="Higo A."/>
            <person name="Hirakawa Y."/>
            <person name="Hundley H.N."/>
            <person name="Ikeda Y."/>
            <person name="Inoue K."/>
            <person name="Inoue S.I."/>
            <person name="Ishida S."/>
            <person name="Jia Q."/>
            <person name="Kakita M."/>
            <person name="Kanazawa T."/>
            <person name="Kawai Y."/>
            <person name="Kawashima T."/>
            <person name="Kennedy M."/>
            <person name="Kinose K."/>
            <person name="Kinoshita T."/>
            <person name="Kohara Y."/>
            <person name="Koide E."/>
            <person name="Komatsu K."/>
            <person name="Kopischke S."/>
            <person name="Kubo M."/>
            <person name="Kyozuka J."/>
            <person name="Lagercrantz U."/>
            <person name="Lin S.S."/>
            <person name="Lindquist E."/>
            <person name="Lipzen A.M."/>
            <person name="Lu C.W."/>
            <person name="De Luna E."/>
            <person name="Martienssen R.A."/>
            <person name="Minamino N."/>
            <person name="Mizutani M."/>
            <person name="Mizutani M."/>
            <person name="Mochizuki N."/>
            <person name="Monte I."/>
            <person name="Mosher R."/>
            <person name="Nagasaki H."/>
            <person name="Nakagami H."/>
            <person name="Naramoto S."/>
            <person name="Nishitani K."/>
            <person name="Ohtani M."/>
            <person name="Okamoto T."/>
            <person name="Okumura M."/>
            <person name="Phillips J."/>
            <person name="Pollak B."/>
            <person name="Reinders A."/>
            <person name="Rovekamp M."/>
            <person name="Sano R."/>
            <person name="Sawa S."/>
            <person name="Schmid M.W."/>
            <person name="Shirakawa M."/>
            <person name="Solano R."/>
            <person name="Spunde A."/>
            <person name="Suetsugu N."/>
            <person name="Sugano S."/>
            <person name="Sugiyama A."/>
            <person name="Sun R."/>
            <person name="Suzuki Y."/>
            <person name="Takenaka M."/>
            <person name="Takezawa D."/>
            <person name="Tomogane H."/>
            <person name="Tsuzuki M."/>
            <person name="Ueda T."/>
            <person name="Umeda M."/>
            <person name="Ward J.M."/>
            <person name="Watanabe Y."/>
            <person name="Yazaki K."/>
            <person name="Yokoyama R."/>
            <person name="Yoshitake Y."/>
            <person name="Yotsui I."/>
            <person name="Zachgo S."/>
            <person name="Schmutz J."/>
        </authorList>
    </citation>
    <scope>NUCLEOTIDE SEQUENCE [LARGE SCALE GENOMIC DNA]</scope>
    <source>
        <strain evidence="4">Tak-1</strain>
    </source>
</reference>
<dbReference type="Gene3D" id="1.10.600.10">
    <property type="entry name" value="Farnesyl Diphosphate Synthase"/>
    <property type="match status" value="1"/>
</dbReference>
<dbReference type="GO" id="GO:0010333">
    <property type="term" value="F:terpene synthase activity"/>
    <property type="evidence" value="ECO:0007669"/>
    <property type="project" value="InterPro"/>
</dbReference>
<evidence type="ECO:0000256" key="2">
    <source>
        <dbReference type="RuleBase" id="RU366034"/>
    </source>
</evidence>
<comment type="cofactor">
    <cofactor evidence="2">
        <name>Mg(2+)</name>
        <dbReference type="ChEBI" id="CHEBI:18420"/>
    </cofactor>
</comment>
<dbReference type="SUPFAM" id="SSF48576">
    <property type="entry name" value="Terpenoid synthases"/>
    <property type="match status" value="1"/>
</dbReference>
<dbReference type="Pfam" id="PF19086">
    <property type="entry name" value="Terpene_syn_C_2"/>
    <property type="match status" value="1"/>
</dbReference>
<dbReference type="PANTHER" id="PTHR35201:SF4">
    <property type="entry name" value="BETA-PINACENE SYNTHASE-RELATED"/>
    <property type="match status" value="1"/>
</dbReference>
<keyword evidence="2" id="KW-0456">Lyase</keyword>
<comment type="similarity">
    <text evidence="1 2">Belongs to the terpene synthase family.</text>
</comment>
<organism evidence="3 4">
    <name type="scientific">Marchantia polymorpha</name>
    <name type="common">Common liverwort</name>
    <name type="synonym">Marchantia aquatica</name>
    <dbReference type="NCBI Taxonomy" id="3197"/>
    <lineage>
        <taxon>Eukaryota</taxon>
        <taxon>Viridiplantae</taxon>
        <taxon>Streptophyta</taxon>
        <taxon>Embryophyta</taxon>
        <taxon>Marchantiophyta</taxon>
        <taxon>Marchantiopsida</taxon>
        <taxon>Marchantiidae</taxon>
        <taxon>Marchantiales</taxon>
        <taxon>Marchantiaceae</taxon>
        <taxon>Marchantia</taxon>
    </lineage>
</organism>
<dbReference type="InterPro" id="IPR008949">
    <property type="entry name" value="Isoprenoid_synthase_dom_sf"/>
</dbReference>
<keyword evidence="2" id="KW-0460">Magnesium</keyword>
<evidence type="ECO:0000256" key="1">
    <source>
        <dbReference type="ARBA" id="ARBA00006333"/>
    </source>
</evidence>
<gene>
    <name evidence="3" type="ORF">MARPO_0058s0116</name>
</gene>
<keyword evidence="2" id="KW-0479">Metal-binding</keyword>
<dbReference type="InterPro" id="IPR034686">
    <property type="entry name" value="Terpene_cyclase-like_2"/>
</dbReference>
<evidence type="ECO:0000313" key="4">
    <source>
        <dbReference type="Proteomes" id="UP000244005"/>
    </source>
</evidence>